<dbReference type="EMBL" id="KZ820155">
    <property type="protein sequence ID" value="PWN48698.1"/>
    <property type="molecule type" value="Genomic_DNA"/>
</dbReference>
<proteinExistence type="predicted"/>
<evidence type="ECO:0000313" key="2">
    <source>
        <dbReference type="Proteomes" id="UP000245626"/>
    </source>
</evidence>
<evidence type="ECO:0000313" key="1">
    <source>
        <dbReference type="EMBL" id="PWN48698.1"/>
    </source>
</evidence>
<keyword evidence="2" id="KW-1185">Reference proteome</keyword>
<name>A0ACD0NS88_9BASI</name>
<organism evidence="1 2">
    <name type="scientific">Violaceomyces palustris</name>
    <dbReference type="NCBI Taxonomy" id="1673888"/>
    <lineage>
        <taxon>Eukaryota</taxon>
        <taxon>Fungi</taxon>
        <taxon>Dikarya</taxon>
        <taxon>Basidiomycota</taxon>
        <taxon>Ustilaginomycotina</taxon>
        <taxon>Ustilaginomycetes</taxon>
        <taxon>Violaceomycetales</taxon>
        <taxon>Violaceomycetaceae</taxon>
        <taxon>Violaceomyces</taxon>
    </lineage>
</organism>
<gene>
    <name evidence="1" type="ORF">IE53DRAFT_318891</name>
</gene>
<accession>A0ACD0NS88</accession>
<dbReference type="Proteomes" id="UP000245626">
    <property type="component" value="Unassembled WGS sequence"/>
</dbReference>
<protein>
    <submittedName>
        <fullName evidence="1">DNA topoisomerase IV, alpha subunit</fullName>
    </submittedName>
</protein>
<feature type="non-terminal residue" evidence="1">
    <location>
        <position position="1"/>
    </location>
</feature>
<sequence>RDMFYADVELFGKQIVVDKIVDQLSHTLSLPRSRLGVTAASKGLVAGNLSIAFRRVAGKKSRPTLTTSGRYETLVPSVEGIEQVQSLAKWILVVEKEATFKRLLEEGLAEGGSFCRLGPGIIITVGNYGLRAAANQRVGNRDAEVFSPSVFRAKVTLTLRPGNF</sequence>
<reference evidence="1 2" key="1">
    <citation type="journal article" date="2018" name="Mol. Biol. Evol.">
        <title>Broad Genomic Sampling Reveals a Smut Pathogenic Ancestry of the Fungal Clade Ustilaginomycotina.</title>
        <authorList>
            <person name="Kijpornyongpan T."/>
            <person name="Mondo S.J."/>
            <person name="Barry K."/>
            <person name="Sandor L."/>
            <person name="Lee J."/>
            <person name="Lipzen A."/>
            <person name="Pangilinan J."/>
            <person name="LaButti K."/>
            <person name="Hainaut M."/>
            <person name="Henrissat B."/>
            <person name="Grigoriev I.V."/>
            <person name="Spatafora J.W."/>
            <person name="Aime M.C."/>
        </authorList>
    </citation>
    <scope>NUCLEOTIDE SEQUENCE [LARGE SCALE GENOMIC DNA]</scope>
    <source>
        <strain evidence="1 2">SA 807</strain>
    </source>
</reference>